<sequence length="1447" mass="164689">MSKPLNTLTAAVIEDDRPYDPEEEYNLTSKTDALNSFNAMKSSEIEPSADTTAKKDDIAYDPEDETVFEEMHTFLSDNKSSMSGHGMASTVSLSEQQKMLEELNRQIEEQKRQLEEQEEALRLQRAAVGVSMAHFSVSDALMSPPPWFGREPEEATEKTLAVPAVNPNRDPRQIRNLRQDAVSDNLATIHNDKEKTENWESFRRKQALTLTTFLAPSNTSVVQNMSPTEQVLALDSIPILKQDSDMSLVTKMNAADKSSTSNDKTGLCSDPKASMHLNASKLQEGTYSPCVNEKSHISESPSKVSGKTRQSRTSTLDIRSSTKKRSRHDRRLHHKERASHASKDEADAYRRRRRHSPECSTRRSHSHRKDRVSRQRDRRHHGGPSSRHRHRRDRHSTRSHSTRSGKSAQLESDQSHQRPRSPSGQSTELAQNDTEQAQSTSLSTSRAPQIQGGQSHNDLSKDREEEATEKQNNNSTKSETEQSCDSARPFSDVPGDQFQQREQLPSGPNSKQRGKLSQPDTEPFCHEKLHRDNEKTSEVSLLCRDDFIVDTSHRFHHRNRPQSITEHPVLQECKENQIHSIQDQHCSQRGNVLHNDFSHHTDEQVLCSQQAQIGQSSWYKSDHTSHLPPSTKTVQMQREGFPESNTRYSRNQSISGLPRMHRGRVSDSEADPGFNRDLPSSQRPDFVQDEGSQSTQRSHPQKPPQMPRRDFTVDEDDQCHPKRQPYEDEREFPLSEPDMLHCSLEKYSRNFPLEEKEPQLNFQNNPPQMPPQKQRGSFLKDETGKFHHRPYLSEGAHSVEQDVSQREYDIPSDLHSRNQFRPRATNDQWRGPRGPHSIIAPRGPTPMQLKGPRIPHPERFESCEPVQNVGPRGPYPRQRIFDEAGPSPNVGPRGPSSGPGMSEGPGPQTFGPRGLSPNSGMFEEALPQYSGPKGQFPGPEACEASQNFGPRGSSPGSGMFENFGPSPRQCHPRHVMNKLRGPHQSRHEAISLQSHSSVPRGPFQFQESSYRHFENRESQLSHFNVPRDFTTLHEFVEHYDSHLPEFYSPEGHDTPQELDVKLFDRSESQLSNFNSSRDCGLPFEEAETDNSNFLQECTYIPRKRAPPRYPDESRRHPQNFASEGFPNPQGPRRHRDRTPPHVRRWNQAHPRNPRHVSPPQDQLECPTFPEMESELRGPHCFNEVGERGIHREMGGPRFSRPNIFESGRGCERDAQMKGPRFNPPFRGHRAPSPQFNAQRMPAPHNRQLLQDEPYSPQFSGKMAPTSTQIQRPKASELQNIVQPGFRSDGPTKEPNIRPLRLSGPLLPTPPGGPIRLNHPRMQRPHPYKDHNWPQGPPTRGQINELCNTRVKPGCFDDDSTHQQRETSQSLILERQGEESGERGGGSSQDSSPGKPGKPWRRRVRRREGRSKAARRQKLRDCGDKRDNRESVGVSDGERTRDTNPNMH</sequence>
<feature type="coiled-coil region" evidence="1">
    <location>
        <begin position="93"/>
        <end position="127"/>
    </location>
</feature>
<accession>A0A4W4FWN0</accession>
<name>A0A4W4FWN0_ELEEL</name>
<feature type="compositionally biased region" description="Basic and acidic residues" evidence="2">
    <location>
        <begin position="707"/>
        <end position="733"/>
    </location>
</feature>
<keyword evidence="1" id="KW-0175">Coiled coil</keyword>
<feature type="compositionally biased region" description="Basic and acidic residues" evidence="2">
    <location>
        <begin position="338"/>
        <end position="349"/>
    </location>
</feature>
<proteinExistence type="predicted"/>
<feature type="compositionally biased region" description="Basic and acidic residues" evidence="2">
    <location>
        <begin position="1418"/>
        <end position="1441"/>
    </location>
</feature>
<dbReference type="GeneTree" id="ENSGT00940000155532"/>
<feature type="compositionally biased region" description="Low complexity" evidence="2">
    <location>
        <begin position="885"/>
        <end position="907"/>
    </location>
</feature>
<dbReference type="STRING" id="8005.ENSEEEP00000028299"/>
<feature type="compositionally biased region" description="Polar residues" evidence="2">
    <location>
        <begin position="497"/>
        <end position="511"/>
    </location>
</feature>
<reference evidence="3" key="3">
    <citation type="submission" date="2020-05" db="EMBL/GenBank/DDBJ databases">
        <title>Electrophorus electricus (electric eel) genome, fEleEle1, primary haplotype.</title>
        <authorList>
            <person name="Myers G."/>
            <person name="Meyer A."/>
            <person name="Fedrigo O."/>
            <person name="Formenti G."/>
            <person name="Rhie A."/>
            <person name="Tracey A."/>
            <person name="Sims Y."/>
            <person name="Jarvis E.D."/>
        </authorList>
    </citation>
    <scope>NUCLEOTIDE SEQUENCE [LARGE SCALE GENOMIC DNA]</scope>
</reference>
<evidence type="ECO:0000313" key="3">
    <source>
        <dbReference type="Ensembl" id="ENSEEEP00000028299.2"/>
    </source>
</evidence>
<reference evidence="3" key="4">
    <citation type="submission" date="2025-08" db="UniProtKB">
        <authorList>
            <consortium name="Ensembl"/>
        </authorList>
    </citation>
    <scope>IDENTIFICATION</scope>
</reference>
<feature type="region of interest" description="Disordered" evidence="2">
    <location>
        <begin position="1260"/>
        <end position="1447"/>
    </location>
</feature>
<reference evidence="4" key="1">
    <citation type="journal article" date="2014" name="Science">
        <title>Nonhuman genetics. Genomic basis for the convergent evolution of electric organs.</title>
        <authorList>
            <person name="Gallant J.R."/>
            <person name="Traeger L.L."/>
            <person name="Volkening J.D."/>
            <person name="Moffett H."/>
            <person name="Chen P.H."/>
            <person name="Novina C.D."/>
            <person name="Phillips G.N.Jr."/>
            <person name="Anand R."/>
            <person name="Wells G.B."/>
            <person name="Pinch M."/>
            <person name="Guth R."/>
            <person name="Unguez G.A."/>
            <person name="Albert J.S."/>
            <person name="Zakon H.H."/>
            <person name="Samanta M.P."/>
            <person name="Sussman M.R."/>
        </authorList>
    </citation>
    <scope>NUCLEOTIDE SEQUENCE [LARGE SCALE GENOMIC DNA]</scope>
</reference>
<reference evidence="3" key="5">
    <citation type="submission" date="2025-09" db="UniProtKB">
        <authorList>
            <consortium name="Ensembl"/>
        </authorList>
    </citation>
    <scope>IDENTIFICATION</scope>
</reference>
<dbReference type="Proteomes" id="UP000314983">
    <property type="component" value="Chromosome 24"/>
</dbReference>
<organism evidence="3 4">
    <name type="scientific">Electrophorus electricus</name>
    <name type="common">Electric eel</name>
    <name type="synonym">Gymnotus electricus</name>
    <dbReference type="NCBI Taxonomy" id="8005"/>
    <lineage>
        <taxon>Eukaryota</taxon>
        <taxon>Metazoa</taxon>
        <taxon>Chordata</taxon>
        <taxon>Craniata</taxon>
        <taxon>Vertebrata</taxon>
        <taxon>Euteleostomi</taxon>
        <taxon>Actinopterygii</taxon>
        <taxon>Neopterygii</taxon>
        <taxon>Teleostei</taxon>
        <taxon>Ostariophysi</taxon>
        <taxon>Gymnotiformes</taxon>
        <taxon>Gymnotoidei</taxon>
        <taxon>Gymnotidae</taxon>
        <taxon>Electrophorus</taxon>
    </lineage>
</organism>
<feature type="compositionally biased region" description="Polar residues" evidence="2">
    <location>
        <begin position="627"/>
        <end position="636"/>
    </location>
</feature>
<feature type="compositionally biased region" description="Basic residues" evidence="2">
    <location>
        <begin position="1397"/>
        <end position="1417"/>
    </location>
</feature>
<evidence type="ECO:0000256" key="2">
    <source>
        <dbReference type="SAM" id="MobiDB-lite"/>
    </source>
</evidence>
<reference evidence="4" key="2">
    <citation type="journal article" date="2017" name="Sci. Adv.">
        <title>A tail of two voltages: Proteomic comparison of the three electric organs of the electric eel.</title>
        <authorList>
            <person name="Traeger L.L."/>
            <person name="Sabat G."/>
            <person name="Barrett-Wilt G.A."/>
            <person name="Wells G.B."/>
            <person name="Sussman M.R."/>
        </authorList>
    </citation>
    <scope>NUCLEOTIDE SEQUENCE [LARGE SCALE GENOMIC DNA]</scope>
</reference>
<protein>
    <submittedName>
        <fullName evidence="3">Uncharacterized protein</fullName>
    </submittedName>
</protein>
<feature type="compositionally biased region" description="Basic residues" evidence="2">
    <location>
        <begin position="321"/>
        <end position="337"/>
    </location>
</feature>
<feature type="compositionally biased region" description="Polar residues" evidence="2">
    <location>
        <begin position="420"/>
        <end position="457"/>
    </location>
</feature>
<feature type="compositionally biased region" description="Polar residues" evidence="2">
    <location>
        <begin position="643"/>
        <end position="655"/>
    </location>
</feature>
<feature type="compositionally biased region" description="Basic residues" evidence="2">
    <location>
        <begin position="1131"/>
        <end position="1154"/>
    </location>
</feature>
<feature type="compositionally biased region" description="Polar residues" evidence="2">
    <location>
        <begin position="1264"/>
        <end position="1281"/>
    </location>
</feature>
<feature type="region of interest" description="Disordered" evidence="2">
    <location>
        <begin position="290"/>
        <end position="524"/>
    </location>
</feature>
<feature type="region of interest" description="Disordered" evidence="2">
    <location>
        <begin position="1102"/>
        <end position="1165"/>
    </location>
</feature>
<feature type="compositionally biased region" description="Polar residues" evidence="2">
    <location>
        <begin position="298"/>
        <end position="319"/>
    </location>
</feature>
<feature type="region of interest" description="Disordered" evidence="2">
    <location>
        <begin position="811"/>
        <end position="970"/>
    </location>
</feature>
<evidence type="ECO:0000256" key="1">
    <source>
        <dbReference type="SAM" id="Coils"/>
    </source>
</evidence>
<dbReference type="OMA" id="QWRGPRG"/>
<dbReference type="Ensembl" id="ENSEEET00000028625.2">
    <property type="protein sequence ID" value="ENSEEEP00000028299.2"/>
    <property type="gene ID" value="ENSEEEG00000013603.2"/>
</dbReference>
<gene>
    <name evidence="3" type="primary">SETD2</name>
</gene>
<feature type="compositionally biased region" description="Basic residues" evidence="2">
    <location>
        <begin position="362"/>
        <end position="403"/>
    </location>
</feature>
<feature type="region of interest" description="Disordered" evidence="2">
    <location>
        <begin position="618"/>
        <end position="733"/>
    </location>
</feature>
<keyword evidence="4" id="KW-1185">Reference proteome</keyword>
<feature type="compositionally biased region" description="Polar residues" evidence="2">
    <location>
        <begin position="470"/>
        <end position="485"/>
    </location>
</feature>
<feature type="region of interest" description="Disordered" evidence="2">
    <location>
        <begin position="1"/>
        <end position="24"/>
    </location>
</feature>
<evidence type="ECO:0000313" key="4">
    <source>
        <dbReference type="Proteomes" id="UP000314983"/>
    </source>
</evidence>
<feature type="compositionally biased region" description="Low complexity" evidence="2">
    <location>
        <begin position="1387"/>
        <end position="1396"/>
    </location>
</feature>